<sequence length="153" mass="15946">MADSRQRRTALLTVITALAVSACGTTLSGTTAETRDAVHVAAANLPSHYTYVLTSTCGERALIGKYRITVAGERVTGEPADRDTNPDVAHYPAIAELLAETGTAGPDAVIEFTTDAAGLPASLTIDPMPNAIDDEACYTFSDIRPRPAAPSPS</sequence>
<dbReference type="InterPro" id="IPR046172">
    <property type="entry name" value="DUF6174"/>
</dbReference>
<feature type="chain" id="PRO_5038710438" description="Lipoprotein" evidence="1">
    <location>
        <begin position="23"/>
        <end position="153"/>
    </location>
</feature>
<evidence type="ECO:0000313" key="2">
    <source>
        <dbReference type="EMBL" id="MBB4745044.1"/>
    </source>
</evidence>
<gene>
    <name evidence="2" type="ORF">BJY16_008503</name>
</gene>
<comment type="caution">
    <text evidence="2">The sequence shown here is derived from an EMBL/GenBank/DDBJ whole genome shotgun (WGS) entry which is preliminary data.</text>
</comment>
<dbReference type="Proteomes" id="UP000546162">
    <property type="component" value="Unassembled WGS sequence"/>
</dbReference>
<accession>A0A7W7H6X2</accession>
<keyword evidence="3" id="KW-1185">Reference proteome</keyword>
<organism evidence="2 3">
    <name type="scientific">Actinoplanes octamycinicus</name>
    <dbReference type="NCBI Taxonomy" id="135948"/>
    <lineage>
        <taxon>Bacteria</taxon>
        <taxon>Bacillati</taxon>
        <taxon>Actinomycetota</taxon>
        <taxon>Actinomycetes</taxon>
        <taxon>Micromonosporales</taxon>
        <taxon>Micromonosporaceae</taxon>
        <taxon>Actinoplanes</taxon>
    </lineage>
</organism>
<dbReference type="Pfam" id="PF19671">
    <property type="entry name" value="DUF6174"/>
    <property type="match status" value="1"/>
</dbReference>
<dbReference type="PROSITE" id="PS51257">
    <property type="entry name" value="PROKAR_LIPOPROTEIN"/>
    <property type="match status" value="1"/>
</dbReference>
<reference evidence="2 3" key="1">
    <citation type="submission" date="2020-08" db="EMBL/GenBank/DDBJ databases">
        <title>Sequencing the genomes of 1000 actinobacteria strains.</title>
        <authorList>
            <person name="Klenk H.-P."/>
        </authorList>
    </citation>
    <scope>NUCLEOTIDE SEQUENCE [LARGE SCALE GENOMIC DNA]</scope>
    <source>
        <strain evidence="2 3">DSM 45809</strain>
    </source>
</reference>
<evidence type="ECO:0000256" key="1">
    <source>
        <dbReference type="SAM" id="SignalP"/>
    </source>
</evidence>
<keyword evidence="1" id="KW-0732">Signal</keyword>
<dbReference type="RefSeq" id="WP_185045302.1">
    <property type="nucleotide sequence ID" value="NZ_BAABFG010000005.1"/>
</dbReference>
<name>A0A7W7H6X2_9ACTN</name>
<dbReference type="EMBL" id="JACHNB010000001">
    <property type="protein sequence ID" value="MBB4745044.1"/>
    <property type="molecule type" value="Genomic_DNA"/>
</dbReference>
<feature type="signal peptide" evidence="1">
    <location>
        <begin position="1"/>
        <end position="22"/>
    </location>
</feature>
<evidence type="ECO:0008006" key="4">
    <source>
        <dbReference type="Google" id="ProtNLM"/>
    </source>
</evidence>
<protein>
    <recommendedName>
        <fullName evidence="4">Lipoprotein</fullName>
    </recommendedName>
</protein>
<proteinExistence type="predicted"/>
<evidence type="ECO:0000313" key="3">
    <source>
        <dbReference type="Proteomes" id="UP000546162"/>
    </source>
</evidence>
<dbReference type="AlphaFoldDB" id="A0A7W7H6X2"/>